<reference evidence="2" key="1">
    <citation type="submission" date="2014-09" db="EMBL/GenBank/DDBJ databases">
        <authorList>
            <person name="Magalhaes I.L.F."/>
            <person name="Oliveira U."/>
            <person name="Santos F.R."/>
            <person name="Vidigal T.H.D.A."/>
            <person name="Brescovit A.D."/>
            <person name="Santos A.J."/>
        </authorList>
    </citation>
    <scope>NUCLEOTIDE SEQUENCE</scope>
    <source>
        <tissue evidence="2">Shoot tissue taken approximately 20 cm above the soil surface</tissue>
    </source>
</reference>
<feature type="compositionally biased region" description="Basic and acidic residues" evidence="1">
    <location>
        <begin position="1"/>
        <end position="11"/>
    </location>
</feature>
<organism evidence="2">
    <name type="scientific">Arundo donax</name>
    <name type="common">Giant reed</name>
    <name type="synonym">Donax arundinaceus</name>
    <dbReference type="NCBI Taxonomy" id="35708"/>
    <lineage>
        <taxon>Eukaryota</taxon>
        <taxon>Viridiplantae</taxon>
        <taxon>Streptophyta</taxon>
        <taxon>Embryophyta</taxon>
        <taxon>Tracheophyta</taxon>
        <taxon>Spermatophyta</taxon>
        <taxon>Magnoliopsida</taxon>
        <taxon>Liliopsida</taxon>
        <taxon>Poales</taxon>
        <taxon>Poaceae</taxon>
        <taxon>PACMAD clade</taxon>
        <taxon>Arundinoideae</taxon>
        <taxon>Arundineae</taxon>
        <taxon>Arundo</taxon>
    </lineage>
</organism>
<evidence type="ECO:0000313" key="2">
    <source>
        <dbReference type="EMBL" id="JAE13714.1"/>
    </source>
</evidence>
<reference evidence="2" key="2">
    <citation type="journal article" date="2015" name="Data Brief">
        <title>Shoot transcriptome of the giant reed, Arundo donax.</title>
        <authorList>
            <person name="Barrero R.A."/>
            <person name="Guerrero F.D."/>
            <person name="Moolhuijzen P."/>
            <person name="Goolsby J.A."/>
            <person name="Tidwell J."/>
            <person name="Bellgard S.E."/>
            <person name="Bellgard M.I."/>
        </authorList>
    </citation>
    <scope>NUCLEOTIDE SEQUENCE</scope>
    <source>
        <tissue evidence="2">Shoot tissue taken approximately 20 cm above the soil surface</tissue>
    </source>
</reference>
<protein>
    <submittedName>
        <fullName evidence="2">Uncharacterized protein</fullName>
    </submittedName>
</protein>
<feature type="compositionally biased region" description="Basic and acidic residues" evidence="1">
    <location>
        <begin position="38"/>
        <end position="56"/>
    </location>
</feature>
<sequence length="56" mass="5974">MESRSPREASKNTDNTTHACTATPQEQGLSEGTTRYARISDDHGEVGEREPAVAAG</sequence>
<proteinExistence type="predicted"/>
<evidence type="ECO:0000256" key="1">
    <source>
        <dbReference type="SAM" id="MobiDB-lite"/>
    </source>
</evidence>
<name>A0A0A9FR61_ARUDO</name>
<feature type="compositionally biased region" description="Polar residues" evidence="1">
    <location>
        <begin position="12"/>
        <end position="33"/>
    </location>
</feature>
<accession>A0A0A9FR61</accession>
<feature type="region of interest" description="Disordered" evidence="1">
    <location>
        <begin position="1"/>
        <end position="56"/>
    </location>
</feature>
<dbReference type="EMBL" id="GBRH01184182">
    <property type="protein sequence ID" value="JAE13714.1"/>
    <property type="molecule type" value="Transcribed_RNA"/>
</dbReference>
<dbReference type="AlphaFoldDB" id="A0A0A9FR61"/>